<organism evidence="1">
    <name type="scientific">Salmonella enterica</name>
    <name type="common">Salmonella choleraesuis</name>
    <dbReference type="NCBI Taxonomy" id="28901"/>
    <lineage>
        <taxon>Bacteria</taxon>
        <taxon>Pseudomonadati</taxon>
        <taxon>Pseudomonadota</taxon>
        <taxon>Gammaproteobacteria</taxon>
        <taxon>Enterobacterales</taxon>
        <taxon>Enterobacteriaceae</taxon>
        <taxon>Salmonella</taxon>
    </lineage>
</organism>
<proteinExistence type="predicted"/>
<name>A0A8F7U744_SALER</name>
<dbReference type="EMBL" id="CP079839">
    <property type="protein sequence ID" value="QXX10712.1"/>
    <property type="molecule type" value="Genomic_DNA"/>
</dbReference>
<dbReference type="AlphaFoldDB" id="A0A8F7U744"/>
<accession>A0A8F7U744</accession>
<gene>
    <name evidence="1" type="ORF">JMJ87_18620</name>
</gene>
<evidence type="ECO:0000313" key="1">
    <source>
        <dbReference type="EMBL" id="QXX10712.1"/>
    </source>
</evidence>
<dbReference type="Pfam" id="PF07520">
    <property type="entry name" value="SrfB"/>
    <property type="match status" value="1"/>
</dbReference>
<sequence length="148" mass="16599">MLVNLCDYKQSVTLIANSGVQFLDFGLTPQESAHYGRFVRKTANGPLLRLDFDLTSGRYTLPGRAGGQPEVVKPESTQTLHYSLDVLDGIWLPLPFLRFNPPRTFIDGPDNWARIQVRKLSKPDSAGNTHRITLAFDSQLAKNACLRR</sequence>
<reference evidence="1" key="1">
    <citation type="submission" date="2021-07" db="EMBL/GenBank/DDBJ databases">
        <title>Whole-Genome Sequences of non-enterica strains of Salmonella enterica isolated from poultry houses.</title>
        <authorList>
            <person name="Lamas A."/>
            <person name="Regal P."/>
            <person name="Miranda J.M."/>
            <person name="Vazquez B."/>
            <person name="Cepeda A."/>
            <person name="Franco C.M."/>
        </authorList>
    </citation>
    <scope>NUCLEOTIDE SEQUENCE</scope>
    <source>
        <strain evidence="1">LHICA_E3</strain>
    </source>
</reference>
<protein>
    <submittedName>
        <fullName evidence="1">Virulence factor SrfB</fullName>
    </submittedName>
</protein>
<dbReference type="InterPro" id="IPR009216">
    <property type="entry name" value="Virulence_factor_SrfB"/>
</dbReference>